<protein>
    <submittedName>
        <fullName evidence="1">ORF3</fullName>
    </submittedName>
</protein>
<dbReference type="EMBL" id="MW256667">
    <property type="protein sequence ID" value="QWC36463.1"/>
    <property type="molecule type" value="Viral_cRNA"/>
</dbReference>
<reference evidence="1" key="1">
    <citation type="submission" date="2020-11" db="EMBL/GenBank/DDBJ databases">
        <authorList>
            <person name="Huang H.-J."/>
            <person name="Li J.-M."/>
        </authorList>
    </citation>
    <scope>NUCLEOTIDE SEQUENCE</scope>
    <source>
        <strain evidence="1">CAU-Q1</strain>
    </source>
</reference>
<sequence length="134" mass="15688">MSKIIIHFVIHSDPLLAGYNFAVWMYTSKLLPKDINFDRLRTTIMGVFNRYDISFHDRALLELELDVGGEREMMEQFHLTRERATDRYFPQIAFDICSVANEPRSKFNPGNTYQVLISRIQIVESYGPCGLVWH</sequence>
<reference evidence="1" key="2">
    <citation type="journal article" date="2021" name="NPJ Biofilms Microbiomes">
        <title>Diversity and infectivity of the RNA virome among different cryptic species of an agriculturally important insect vector: whitefly Bemisia tabaci.</title>
        <authorList>
            <person name="Huang H.J."/>
            <person name="Ye Z.X."/>
            <person name="Wang X."/>
            <person name="Yan X.T."/>
            <person name="Zhang Y."/>
            <person name="He Y.J."/>
            <person name="Qi Y.H."/>
            <person name="Zhang X.D."/>
            <person name="Zhuo J.C."/>
            <person name="Lu G."/>
            <person name="Lu J.B."/>
            <person name="Mao Q.Z."/>
            <person name="Sun Z.T."/>
            <person name="Yan F."/>
            <person name="Chen J.P."/>
            <person name="Zhang C.X."/>
            <person name="Li J.M."/>
        </authorList>
    </citation>
    <scope>NUCLEOTIDE SEQUENCE</scope>
    <source>
        <strain evidence="1">CAU-Q1</strain>
    </source>
</reference>
<proteinExistence type="predicted"/>
<name>A0A8E8KS00_9MONO</name>
<evidence type="ECO:0000313" key="1">
    <source>
        <dbReference type="EMBL" id="QWC36463.1"/>
    </source>
</evidence>
<accession>A0A8E8KS00</accession>
<evidence type="ECO:0000313" key="2">
    <source>
        <dbReference type="Proteomes" id="UP001162095"/>
    </source>
</evidence>
<keyword evidence="2" id="KW-1185">Reference proteome</keyword>
<dbReference type="GeneID" id="80543819"/>
<dbReference type="RefSeq" id="YP_010804977.1">
    <property type="nucleotide sequence ID" value="NC_077095.1"/>
</dbReference>
<dbReference type="KEGG" id="vg:80543819"/>
<dbReference type="Proteomes" id="UP001162095">
    <property type="component" value="Segment"/>
</dbReference>
<organism evidence="1 2">
    <name type="scientific">Bemisia tabaci arlivirus 2</name>
    <dbReference type="NCBI Taxonomy" id="2840018"/>
    <lineage>
        <taxon>Viruses</taxon>
        <taxon>Riboviria</taxon>
        <taxon>Orthornavirae</taxon>
        <taxon>Negarnaviricota</taxon>
        <taxon>Haploviricotina</taxon>
        <taxon>Monjiviricetes</taxon>
        <taxon>Mononegavirales</taxon>
        <taxon>Lispiviridae</taxon>
        <taxon>Aleybvirus</taxon>
        <taxon>Aleybvirus fuyangense</taxon>
    </lineage>
</organism>